<evidence type="ECO:0000256" key="1">
    <source>
        <dbReference type="ARBA" id="ARBA00001933"/>
    </source>
</evidence>
<dbReference type="GO" id="GO:0046394">
    <property type="term" value="P:carboxylic acid biosynthetic process"/>
    <property type="evidence" value="ECO:0007669"/>
    <property type="project" value="UniProtKB-ARBA"/>
</dbReference>
<dbReference type="FunFam" id="3.20.10.10:FF:000002">
    <property type="entry name" value="D-alanine aminotransferase"/>
    <property type="match status" value="1"/>
</dbReference>
<dbReference type="PANTHER" id="PTHR42743:SF11">
    <property type="entry name" value="AMINODEOXYCHORISMATE LYASE"/>
    <property type="match status" value="1"/>
</dbReference>
<dbReference type="KEGG" id="sgrg:L0C25_19960"/>
<dbReference type="InterPro" id="IPR001544">
    <property type="entry name" value="Aminotrans_IV"/>
</dbReference>
<keyword evidence="3 5" id="KW-0663">Pyridoxal phosphate</keyword>
<dbReference type="RefSeq" id="WP_271633543.1">
    <property type="nucleotide sequence ID" value="NZ_CP094970.1"/>
</dbReference>
<evidence type="ECO:0000256" key="4">
    <source>
        <dbReference type="RuleBase" id="RU004106"/>
    </source>
</evidence>
<sequence length="273" mass="28789">MRAWINGRVLERTDDPAVSILDHGITVGDGAFETVQIVDGQPFALTRHLDRLILSATGIGLAAPDTDAIRAGAKSVIAGQDLAYGLLRITVTAGIGPLGSGRFDGEQTIIVAAQPVERPGPSTAVVTVPWPRNERGALAGLKTTSYAENALLLSRARAEGASEAILPNTLGELCEGTGCNVFYALDGTLVTPTLASGCLAGITRALVTEWCDVVERDDTIDVLLAADEVFVTSSIRAVLPVHSVDQRPIEAPGPMTRDVLETWERKTAEDVDP</sequence>
<dbReference type="GO" id="GO:0005829">
    <property type="term" value="C:cytosol"/>
    <property type="evidence" value="ECO:0007669"/>
    <property type="project" value="TreeGrafter"/>
</dbReference>
<dbReference type="Proteomes" id="UP001164390">
    <property type="component" value="Chromosome"/>
</dbReference>
<organism evidence="6 7">
    <name type="scientific">Solicola gregarius</name>
    <dbReference type="NCBI Taxonomy" id="2908642"/>
    <lineage>
        <taxon>Bacteria</taxon>
        <taxon>Bacillati</taxon>
        <taxon>Actinomycetota</taxon>
        <taxon>Actinomycetes</taxon>
        <taxon>Propionibacteriales</taxon>
        <taxon>Nocardioidaceae</taxon>
        <taxon>Solicola</taxon>
    </lineage>
</organism>
<dbReference type="Gene3D" id="3.30.470.10">
    <property type="match status" value="1"/>
</dbReference>
<evidence type="ECO:0000256" key="2">
    <source>
        <dbReference type="ARBA" id="ARBA00009320"/>
    </source>
</evidence>
<dbReference type="EMBL" id="CP094970">
    <property type="protein sequence ID" value="UYM04785.1"/>
    <property type="molecule type" value="Genomic_DNA"/>
</dbReference>
<dbReference type="AlphaFoldDB" id="A0AA46YJN7"/>
<dbReference type="GO" id="GO:0008483">
    <property type="term" value="F:transaminase activity"/>
    <property type="evidence" value="ECO:0007669"/>
    <property type="project" value="UniProtKB-KW"/>
</dbReference>
<comment type="similarity">
    <text evidence="2 4">Belongs to the class-IV pyridoxal-phosphate-dependent aminotransferase family.</text>
</comment>
<dbReference type="PANTHER" id="PTHR42743">
    <property type="entry name" value="AMINO-ACID AMINOTRANSFERASE"/>
    <property type="match status" value="1"/>
</dbReference>
<dbReference type="InterPro" id="IPR018300">
    <property type="entry name" value="Aminotrans_IV_CS"/>
</dbReference>
<evidence type="ECO:0000313" key="7">
    <source>
        <dbReference type="Proteomes" id="UP001164390"/>
    </source>
</evidence>
<keyword evidence="7" id="KW-1185">Reference proteome</keyword>
<dbReference type="SUPFAM" id="SSF56752">
    <property type="entry name" value="D-aminoacid aminotransferase-like PLP-dependent enzymes"/>
    <property type="match status" value="1"/>
</dbReference>
<protein>
    <submittedName>
        <fullName evidence="6">Aminotransferase class IV</fullName>
    </submittedName>
</protein>
<accession>A0AA46YJN7</accession>
<dbReference type="GO" id="GO:0008652">
    <property type="term" value="P:amino acid biosynthetic process"/>
    <property type="evidence" value="ECO:0007669"/>
    <property type="project" value="UniProtKB-ARBA"/>
</dbReference>
<evidence type="ECO:0000256" key="3">
    <source>
        <dbReference type="ARBA" id="ARBA00022898"/>
    </source>
</evidence>
<evidence type="ECO:0000256" key="5">
    <source>
        <dbReference type="RuleBase" id="RU004516"/>
    </source>
</evidence>
<dbReference type="InterPro" id="IPR043132">
    <property type="entry name" value="BCAT-like_C"/>
</dbReference>
<dbReference type="PROSITE" id="PS00770">
    <property type="entry name" value="AA_TRANSFER_CLASS_4"/>
    <property type="match status" value="1"/>
</dbReference>
<dbReference type="Pfam" id="PF01063">
    <property type="entry name" value="Aminotran_4"/>
    <property type="match status" value="1"/>
</dbReference>
<name>A0AA46YJN7_9ACTN</name>
<dbReference type="InterPro" id="IPR043131">
    <property type="entry name" value="BCAT-like_N"/>
</dbReference>
<dbReference type="InterPro" id="IPR036038">
    <property type="entry name" value="Aminotransferase-like"/>
</dbReference>
<proteinExistence type="inferred from homology"/>
<keyword evidence="6" id="KW-0032">Aminotransferase</keyword>
<keyword evidence="6" id="KW-0808">Transferase</keyword>
<dbReference type="Gene3D" id="3.20.10.10">
    <property type="entry name" value="D-amino Acid Aminotransferase, subunit A, domain 2"/>
    <property type="match status" value="1"/>
</dbReference>
<evidence type="ECO:0000313" key="6">
    <source>
        <dbReference type="EMBL" id="UYM04785.1"/>
    </source>
</evidence>
<gene>
    <name evidence="6" type="ORF">L0C25_19960</name>
</gene>
<dbReference type="InterPro" id="IPR050571">
    <property type="entry name" value="Class-IV_PLP-Dep_Aminotrnsfr"/>
</dbReference>
<comment type="cofactor">
    <cofactor evidence="1 5">
        <name>pyridoxal 5'-phosphate</name>
        <dbReference type="ChEBI" id="CHEBI:597326"/>
    </cofactor>
</comment>
<reference evidence="6" key="1">
    <citation type="submission" date="2022-01" db="EMBL/GenBank/DDBJ databases">
        <title>Nocardioidaceae gen. sp. A5X3R13.</title>
        <authorList>
            <person name="Lopez Marin M.A."/>
            <person name="Uhlik O."/>
        </authorList>
    </citation>
    <scope>NUCLEOTIDE SEQUENCE</scope>
    <source>
        <strain evidence="6">A5X3R13</strain>
    </source>
</reference>